<dbReference type="SUPFAM" id="SSF51316">
    <property type="entry name" value="Mss4-like"/>
    <property type="match status" value="1"/>
</dbReference>
<dbReference type="EMBL" id="CP043498">
    <property type="protein sequence ID" value="QFY60275.1"/>
    <property type="molecule type" value="Genomic_DNA"/>
</dbReference>
<dbReference type="InterPro" id="IPR011057">
    <property type="entry name" value="Mss4-like_sf"/>
</dbReference>
<dbReference type="GO" id="GO:0046872">
    <property type="term" value="F:metal ion binding"/>
    <property type="evidence" value="ECO:0007669"/>
    <property type="project" value="UniProtKB-KW"/>
</dbReference>
<feature type="domain" description="CENP-V/GFA" evidence="5">
    <location>
        <begin position="5"/>
        <end position="120"/>
    </location>
</feature>
<sequence>MDEIHAGSCLCGTVRFEVSGEFAAFFLCHCGRCRKDTGSSHAANLFSPNGRLNWISGSDRVRTYRLPETRHERSFCTECGSALPSAQADGFIVVPAGSLDGPVPVRPTAHICFASRADWDPLLEDIPTLDGLPGQ</sequence>
<dbReference type="InterPro" id="IPR006913">
    <property type="entry name" value="CENP-V/GFA"/>
</dbReference>
<dbReference type="PROSITE" id="PS51891">
    <property type="entry name" value="CENP_V_GFA"/>
    <property type="match status" value="1"/>
</dbReference>
<evidence type="ECO:0000313" key="6">
    <source>
        <dbReference type="EMBL" id="QFY60275.1"/>
    </source>
</evidence>
<evidence type="ECO:0000256" key="4">
    <source>
        <dbReference type="ARBA" id="ARBA00023239"/>
    </source>
</evidence>
<comment type="similarity">
    <text evidence="1">Belongs to the Gfa family.</text>
</comment>
<dbReference type="Gene3D" id="3.90.1590.10">
    <property type="entry name" value="glutathione-dependent formaldehyde- activating enzyme (gfa)"/>
    <property type="match status" value="1"/>
</dbReference>
<organism evidence="6 7">
    <name type="scientific">Rhizobium grahamii</name>
    <dbReference type="NCBI Taxonomy" id="1120045"/>
    <lineage>
        <taxon>Bacteria</taxon>
        <taxon>Pseudomonadati</taxon>
        <taxon>Pseudomonadota</taxon>
        <taxon>Alphaproteobacteria</taxon>
        <taxon>Hyphomicrobiales</taxon>
        <taxon>Rhizobiaceae</taxon>
        <taxon>Rhizobium/Agrobacterium group</taxon>
        <taxon>Rhizobium</taxon>
    </lineage>
</organism>
<accession>A0A5Q0C4V2</accession>
<dbReference type="GO" id="GO:0016846">
    <property type="term" value="F:carbon-sulfur lyase activity"/>
    <property type="evidence" value="ECO:0007669"/>
    <property type="project" value="InterPro"/>
</dbReference>
<dbReference type="PANTHER" id="PTHR33337:SF40">
    <property type="entry name" value="CENP-V_GFA DOMAIN-CONTAINING PROTEIN-RELATED"/>
    <property type="match status" value="1"/>
</dbReference>
<evidence type="ECO:0000313" key="7">
    <source>
        <dbReference type="Proteomes" id="UP000326881"/>
    </source>
</evidence>
<gene>
    <name evidence="6" type="ORF">FZ934_07420</name>
</gene>
<dbReference type="RefSeq" id="WP_153270530.1">
    <property type="nucleotide sequence ID" value="NZ_CP043498.1"/>
</dbReference>
<evidence type="ECO:0000256" key="2">
    <source>
        <dbReference type="ARBA" id="ARBA00022723"/>
    </source>
</evidence>
<dbReference type="OrthoDB" id="9807246at2"/>
<dbReference type="AlphaFoldDB" id="A0A5Q0C4V2"/>
<keyword evidence="2" id="KW-0479">Metal-binding</keyword>
<evidence type="ECO:0000259" key="5">
    <source>
        <dbReference type="PROSITE" id="PS51891"/>
    </source>
</evidence>
<dbReference type="Pfam" id="PF04828">
    <property type="entry name" value="GFA"/>
    <property type="match status" value="1"/>
</dbReference>
<evidence type="ECO:0000256" key="1">
    <source>
        <dbReference type="ARBA" id="ARBA00005495"/>
    </source>
</evidence>
<proteinExistence type="inferred from homology"/>
<reference evidence="6 7" key="1">
    <citation type="submission" date="2019-08" db="EMBL/GenBank/DDBJ databases">
        <title>Prosopis cineraria nodule microbiome.</title>
        <authorList>
            <person name="Ali R."/>
            <person name="Chaluvadi S.R."/>
            <person name="Wang X."/>
        </authorList>
    </citation>
    <scope>NUCLEOTIDE SEQUENCE [LARGE SCALE GENOMIC DNA]</scope>
    <source>
        <strain evidence="6 7">BG7</strain>
    </source>
</reference>
<keyword evidence="4" id="KW-0456">Lyase</keyword>
<keyword evidence="3" id="KW-0862">Zinc</keyword>
<protein>
    <submittedName>
        <fullName evidence="6">GFA family protein</fullName>
    </submittedName>
</protein>
<evidence type="ECO:0000256" key="3">
    <source>
        <dbReference type="ARBA" id="ARBA00022833"/>
    </source>
</evidence>
<dbReference type="KEGG" id="rgr:FZ934_07420"/>
<name>A0A5Q0C4V2_9HYPH</name>
<keyword evidence="7" id="KW-1185">Reference proteome</keyword>
<dbReference type="Proteomes" id="UP000326881">
    <property type="component" value="Chromosome"/>
</dbReference>
<dbReference type="PANTHER" id="PTHR33337">
    <property type="entry name" value="GFA DOMAIN-CONTAINING PROTEIN"/>
    <property type="match status" value="1"/>
</dbReference>